<feature type="region of interest" description="Disordered" evidence="1">
    <location>
        <begin position="11"/>
        <end position="83"/>
    </location>
</feature>
<dbReference type="Proteomes" id="UP000600918">
    <property type="component" value="Unassembled WGS sequence"/>
</dbReference>
<organism evidence="2 3">
    <name type="scientific">Vespula pensylvanica</name>
    <name type="common">Western yellow jacket</name>
    <name type="synonym">Wasp</name>
    <dbReference type="NCBI Taxonomy" id="30213"/>
    <lineage>
        <taxon>Eukaryota</taxon>
        <taxon>Metazoa</taxon>
        <taxon>Ecdysozoa</taxon>
        <taxon>Arthropoda</taxon>
        <taxon>Hexapoda</taxon>
        <taxon>Insecta</taxon>
        <taxon>Pterygota</taxon>
        <taxon>Neoptera</taxon>
        <taxon>Endopterygota</taxon>
        <taxon>Hymenoptera</taxon>
        <taxon>Apocrita</taxon>
        <taxon>Aculeata</taxon>
        <taxon>Vespoidea</taxon>
        <taxon>Vespidae</taxon>
        <taxon>Vespinae</taxon>
        <taxon>Vespula</taxon>
    </lineage>
</organism>
<accession>A0A834PA41</accession>
<evidence type="ECO:0000313" key="2">
    <source>
        <dbReference type="EMBL" id="KAF7434524.1"/>
    </source>
</evidence>
<feature type="compositionally biased region" description="Basic and acidic residues" evidence="1">
    <location>
        <begin position="53"/>
        <end position="83"/>
    </location>
</feature>
<evidence type="ECO:0000313" key="3">
    <source>
        <dbReference type="Proteomes" id="UP000600918"/>
    </source>
</evidence>
<sequence length="83" mass="9503">MQRPLLLQLQESTNEHKTCQQPWEVGGANSGVSRSASATDKAHVKSNQKKNKERKERTKKKEEEVNERDRNDSIKIDKSGKVK</sequence>
<name>A0A834PA41_VESPE</name>
<dbReference type="AlphaFoldDB" id="A0A834PA41"/>
<protein>
    <submittedName>
        <fullName evidence="2">Uncharacterized protein</fullName>
    </submittedName>
</protein>
<proteinExistence type="predicted"/>
<reference evidence="2" key="1">
    <citation type="journal article" date="2020" name="G3 (Bethesda)">
        <title>High-Quality Assemblies for Three Invasive Social Wasps from the &lt;i&gt;Vespula&lt;/i&gt; Genus.</title>
        <authorList>
            <person name="Harrop T.W.R."/>
            <person name="Guhlin J."/>
            <person name="McLaughlin G.M."/>
            <person name="Permina E."/>
            <person name="Stockwell P."/>
            <person name="Gilligan J."/>
            <person name="Le Lec M.F."/>
            <person name="Gruber M.A.M."/>
            <person name="Quinn O."/>
            <person name="Lovegrove M."/>
            <person name="Duncan E.J."/>
            <person name="Remnant E.J."/>
            <person name="Van Eeckhoven J."/>
            <person name="Graham B."/>
            <person name="Knapp R.A."/>
            <person name="Langford K.W."/>
            <person name="Kronenberg Z."/>
            <person name="Press M.O."/>
            <person name="Eacker S.M."/>
            <person name="Wilson-Rankin E.E."/>
            <person name="Purcell J."/>
            <person name="Lester P.J."/>
            <person name="Dearden P.K."/>
        </authorList>
    </citation>
    <scope>NUCLEOTIDE SEQUENCE</scope>
    <source>
        <strain evidence="2">Volc-1</strain>
    </source>
</reference>
<evidence type="ECO:0000256" key="1">
    <source>
        <dbReference type="SAM" id="MobiDB-lite"/>
    </source>
</evidence>
<comment type="caution">
    <text evidence="2">The sequence shown here is derived from an EMBL/GenBank/DDBJ whole genome shotgun (WGS) entry which is preliminary data.</text>
</comment>
<dbReference type="EMBL" id="JACSDY010000002">
    <property type="protein sequence ID" value="KAF7434524.1"/>
    <property type="molecule type" value="Genomic_DNA"/>
</dbReference>
<gene>
    <name evidence="2" type="ORF">H0235_002715</name>
</gene>
<keyword evidence="3" id="KW-1185">Reference proteome</keyword>